<accession>A0A2T3HLG2</accession>
<dbReference type="InterPro" id="IPR012938">
    <property type="entry name" value="Glc/Sorbosone_DH"/>
</dbReference>
<dbReference type="Proteomes" id="UP000240912">
    <property type="component" value="Unassembled WGS sequence"/>
</dbReference>
<comment type="caution">
    <text evidence="2">The sequence shown here is derived from an EMBL/GenBank/DDBJ whole genome shotgun (WGS) entry which is preliminary data.</text>
</comment>
<evidence type="ECO:0000259" key="1">
    <source>
        <dbReference type="Pfam" id="PF07995"/>
    </source>
</evidence>
<dbReference type="Pfam" id="PF07995">
    <property type="entry name" value="GSDH"/>
    <property type="match status" value="1"/>
</dbReference>
<dbReference type="PANTHER" id="PTHR19328:SF13">
    <property type="entry name" value="HIPL1 PROTEIN"/>
    <property type="match status" value="1"/>
</dbReference>
<dbReference type="InterPro" id="IPR011041">
    <property type="entry name" value="Quinoprot_gluc/sorb_DH_b-prop"/>
</dbReference>
<dbReference type="Gene3D" id="2.120.10.30">
    <property type="entry name" value="TolB, C-terminal domain"/>
    <property type="match status" value="1"/>
</dbReference>
<gene>
    <name evidence="2" type="ORF">C7T94_12000</name>
</gene>
<evidence type="ECO:0000313" key="3">
    <source>
        <dbReference type="Proteomes" id="UP000240912"/>
    </source>
</evidence>
<dbReference type="AlphaFoldDB" id="A0A2T3HLG2"/>
<reference evidence="2 3" key="1">
    <citation type="submission" date="2018-03" db="EMBL/GenBank/DDBJ databases">
        <authorList>
            <person name="Keele B.F."/>
        </authorList>
    </citation>
    <scope>NUCLEOTIDE SEQUENCE [LARGE SCALE GENOMIC DNA]</scope>
    <source>
        <strain evidence="2 3">YL28-9</strain>
    </source>
</reference>
<dbReference type="SUPFAM" id="SSF50952">
    <property type="entry name" value="Soluble quinoprotein glucose dehydrogenase"/>
    <property type="match status" value="1"/>
</dbReference>
<dbReference type="EMBL" id="PYLS01000005">
    <property type="protein sequence ID" value="PST83298.1"/>
    <property type="molecule type" value="Genomic_DNA"/>
</dbReference>
<feature type="domain" description="Glucose/Sorbosone dehydrogenase" evidence="1">
    <location>
        <begin position="41"/>
        <end position="350"/>
    </location>
</feature>
<protein>
    <submittedName>
        <fullName evidence="2">Glucose dehydrogenase</fullName>
    </submittedName>
</protein>
<evidence type="ECO:0000313" key="2">
    <source>
        <dbReference type="EMBL" id="PST83298.1"/>
    </source>
</evidence>
<dbReference type="RefSeq" id="WP_107215558.1">
    <property type="nucleotide sequence ID" value="NZ_KZ686269.1"/>
</dbReference>
<dbReference type="OrthoDB" id="9770043at2"/>
<name>A0A2T3HLG2_9SPHI</name>
<proteinExistence type="predicted"/>
<keyword evidence="3" id="KW-1185">Reference proteome</keyword>
<dbReference type="PANTHER" id="PTHR19328">
    <property type="entry name" value="HEDGEHOG-INTERACTING PROTEIN"/>
    <property type="match status" value="1"/>
</dbReference>
<dbReference type="InterPro" id="IPR011042">
    <property type="entry name" value="6-blade_b-propeller_TolB-like"/>
</dbReference>
<sequence>MRLIKLAFIVLLFFTTCKKNPGGGADLPDAEIKTRVVASGLTEPWEMAMGPDGQIWFTERGGRIARLNIGNGAVSTLYRIPDVSAQGEGGLLGMALHPDFSNNPYVYVSYNYGSPYRQKVVRFTFSNNTLGSPVILLDGIPAASIHNGSRLLITTDRKLLVTTGDANVAASAQNMGSLSGKLLRLNLDGSIPADNPSAGSAVWSFGHRNAQGLVQVGNRLYVSEHGPGSDDEINLIEKNRNYGWPNVLGYCNENAEKSFCAEKNVAEPLVAWTPTIAPAGLSYYNNDYIPQWRNSLLLAVLKNKKLVQLKLSADGSKVESQQDYFVNTFGRLRAVLPVADGKIYLATDEGTNDKIIEVYK</sequence>
<organism evidence="2 3">
    <name type="scientific">Pedobacter yulinensis</name>
    <dbReference type="NCBI Taxonomy" id="2126353"/>
    <lineage>
        <taxon>Bacteria</taxon>
        <taxon>Pseudomonadati</taxon>
        <taxon>Bacteroidota</taxon>
        <taxon>Sphingobacteriia</taxon>
        <taxon>Sphingobacteriales</taxon>
        <taxon>Sphingobacteriaceae</taxon>
        <taxon>Pedobacter</taxon>
    </lineage>
</organism>